<evidence type="ECO:0008006" key="5">
    <source>
        <dbReference type="Google" id="ProtNLM"/>
    </source>
</evidence>
<reference evidence="3" key="2">
    <citation type="submission" date="2023-06" db="EMBL/GenBank/DDBJ databases">
        <authorList>
            <consortium name="Lawrence Berkeley National Laboratory"/>
            <person name="Haridas S."/>
            <person name="Hensen N."/>
            <person name="Bonometti L."/>
            <person name="Westerberg I."/>
            <person name="Brannstrom I.O."/>
            <person name="Guillou S."/>
            <person name="Cros-Aarteil S."/>
            <person name="Calhoun S."/>
            <person name="Kuo A."/>
            <person name="Mondo S."/>
            <person name="Pangilinan J."/>
            <person name="Riley R."/>
            <person name="Labutti K."/>
            <person name="Andreopoulos B."/>
            <person name="Lipzen A."/>
            <person name="Chen C."/>
            <person name="Yanf M."/>
            <person name="Daum C."/>
            <person name="Ng V."/>
            <person name="Clum A."/>
            <person name="Steindorff A."/>
            <person name="Ohm R."/>
            <person name="Martin F."/>
            <person name="Silar P."/>
            <person name="Natvig D."/>
            <person name="Lalanne C."/>
            <person name="Gautier V."/>
            <person name="Ament-Velasquez S.L."/>
            <person name="Kruys A."/>
            <person name="Hutchinson M.I."/>
            <person name="Powell A.J."/>
            <person name="Barry K."/>
            <person name="Miller A.N."/>
            <person name="Grigoriev I.V."/>
            <person name="Debuchy R."/>
            <person name="Gladieux P."/>
            <person name="Thoren M.H."/>
            <person name="Johannesson H."/>
        </authorList>
    </citation>
    <scope>NUCLEOTIDE SEQUENCE</scope>
    <source>
        <strain evidence="3">CBS 168.71</strain>
    </source>
</reference>
<evidence type="ECO:0000313" key="4">
    <source>
        <dbReference type="Proteomes" id="UP001278766"/>
    </source>
</evidence>
<feature type="signal peptide" evidence="2">
    <location>
        <begin position="1"/>
        <end position="19"/>
    </location>
</feature>
<feature type="region of interest" description="Disordered" evidence="1">
    <location>
        <begin position="188"/>
        <end position="266"/>
    </location>
</feature>
<organism evidence="3 4">
    <name type="scientific">Chaetomium fimeti</name>
    <dbReference type="NCBI Taxonomy" id="1854472"/>
    <lineage>
        <taxon>Eukaryota</taxon>
        <taxon>Fungi</taxon>
        <taxon>Dikarya</taxon>
        <taxon>Ascomycota</taxon>
        <taxon>Pezizomycotina</taxon>
        <taxon>Sordariomycetes</taxon>
        <taxon>Sordariomycetidae</taxon>
        <taxon>Sordariales</taxon>
        <taxon>Chaetomiaceae</taxon>
        <taxon>Chaetomium</taxon>
    </lineage>
</organism>
<accession>A0AAE0LPX7</accession>
<dbReference type="EMBL" id="JAUEPN010000006">
    <property type="protein sequence ID" value="KAK3292940.1"/>
    <property type="molecule type" value="Genomic_DNA"/>
</dbReference>
<sequence>MHTTTTLLTALTSASLALAGPAPAPHPPLVTPAPMVQAVAARLGVRQFRPSSAEADFSKSTECLREYTSLAESAPRETSNRELARWMVSAASPIADAVTATEIDDSLTSVCDASVTAITPPASLSSAYSTYRESADSWLTSVAPSASSVAQSCGGQIGSLIQLLVITDGESCTKAVLGMVDAINGDDGATTTTGGDSASATQTTAPEETETNSAGGDGDDDADDNNDGDDDSGNGNGDSDDGNDDADDGSAGAAETTSTSTAGVPRETGMMGVAAAAAVAVAGVVAAL</sequence>
<dbReference type="RefSeq" id="XP_062656454.1">
    <property type="nucleotide sequence ID" value="XM_062804285.1"/>
</dbReference>
<dbReference type="AlphaFoldDB" id="A0AAE0LPX7"/>
<feature type="compositionally biased region" description="Low complexity" evidence="1">
    <location>
        <begin position="249"/>
        <end position="263"/>
    </location>
</feature>
<feature type="compositionally biased region" description="Low complexity" evidence="1">
    <location>
        <begin position="188"/>
        <end position="214"/>
    </location>
</feature>
<keyword evidence="2" id="KW-0732">Signal</keyword>
<feature type="chain" id="PRO_5041974359" description="Infection structure specific protein" evidence="2">
    <location>
        <begin position="20"/>
        <end position="288"/>
    </location>
</feature>
<dbReference type="Proteomes" id="UP001278766">
    <property type="component" value="Unassembled WGS sequence"/>
</dbReference>
<name>A0AAE0LPX7_9PEZI</name>
<evidence type="ECO:0000256" key="1">
    <source>
        <dbReference type="SAM" id="MobiDB-lite"/>
    </source>
</evidence>
<feature type="compositionally biased region" description="Acidic residues" evidence="1">
    <location>
        <begin position="217"/>
        <end position="248"/>
    </location>
</feature>
<keyword evidence="4" id="KW-1185">Reference proteome</keyword>
<reference evidence="3" key="1">
    <citation type="journal article" date="2023" name="Mol. Phylogenet. Evol.">
        <title>Genome-scale phylogeny and comparative genomics of the fungal order Sordariales.</title>
        <authorList>
            <person name="Hensen N."/>
            <person name="Bonometti L."/>
            <person name="Westerberg I."/>
            <person name="Brannstrom I.O."/>
            <person name="Guillou S."/>
            <person name="Cros-Aarteil S."/>
            <person name="Calhoun S."/>
            <person name="Haridas S."/>
            <person name="Kuo A."/>
            <person name="Mondo S."/>
            <person name="Pangilinan J."/>
            <person name="Riley R."/>
            <person name="LaButti K."/>
            <person name="Andreopoulos B."/>
            <person name="Lipzen A."/>
            <person name="Chen C."/>
            <person name="Yan M."/>
            <person name="Daum C."/>
            <person name="Ng V."/>
            <person name="Clum A."/>
            <person name="Steindorff A."/>
            <person name="Ohm R.A."/>
            <person name="Martin F."/>
            <person name="Silar P."/>
            <person name="Natvig D.O."/>
            <person name="Lalanne C."/>
            <person name="Gautier V."/>
            <person name="Ament-Velasquez S.L."/>
            <person name="Kruys A."/>
            <person name="Hutchinson M.I."/>
            <person name="Powell A.J."/>
            <person name="Barry K."/>
            <person name="Miller A.N."/>
            <person name="Grigoriev I.V."/>
            <person name="Debuchy R."/>
            <person name="Gladieux P."/>
            <person name="Hiltunen Thoren M."/>
            <person name="Johannesson H."/>
        </authorList>
    </citation>
    <scope>NUCLEOTIDE SEQUENCE</scope>
    <source>
        <strain evidence="3">CBS 168.71</strain>
    </source>
</reference>
<protein>
    <recommendedName>
        <fullName evidence="5">Infection structure specific protein</fullName>
    </recommendedName>
</protein>
<proteinExistence type="predicted"/>
<comment type="caution">
    <text evidence="3">The sequence shown here is derived from an EMBL/GenBank/DDBJ whole genome shotgun (WGS) entry which is preliminary data.</text>
</comment>
<dbReference type="GeneID" id="87841233"/>
<evidence type="ECO:0000313" key="3">
    <source>
        <dbReference type="EMBL" id="KAK3292940.1"/>
    </source>
</evidence>
<gene>
    <name evidence="3" type="ORF">B0H64DRAFT_403137</name>
</gene>
<evidence type="ECO:0000256" key="2">
    <source>
        <dbReference type="SAM" id="SignalP"/>
    </source>
</evidence>